<dbReference type="PRINTS" id="PR00988">
    <property type="entry name" value="URIDINKINASE"/>
</dbReference>
<evidence type="ECO:0000313" key="12">
    <source>
        <dbReference type="Proteomes" id="UP000317650"/>
    </source>
</evidence>
<dbReference type="GO" id="GO:0004849">
    <property type="term" value="F:uridine kinase activity"/>
    <property type="evidence" value="ECO:0007669"/>
    <property type="project" value="UniProtKB-EC"/>
</dbReference>
<dbReference type="InterPro" id="IPR000764">
    <property type="entry name" value="Uridine_kinase-like"/>
</dbReference>
<evidence type="ECO:0000256" key="5">
    <source>
        <dbReference type="ARBA" id="ARBA00022777"/>
    </source>
</evidence>
<dbReference type="CDD" id="cd02023">
    <property type="entry name" value="UMPK"/>
    <property type="match status" value="1"/>
</dbReference>
<keyword evidence="12" id="KW-1185">Reference proteome</keyword>
<dbReference type="NCBIfam" id="TIGR00235">
    <property type="entry name" value="udk"/>
    <property type="match status" value="1"/>
</dbReference>
<dbReference type="PANTHER" id="PTHR10285">
    <property type="entry name" value="URIDINE KINASE"/>
    <property type="match status" value="1"/>
</dbReference>
<keyword evidence="4 8" id="KW-0547">Nucleotide-binding</keyword>
<dbReference type="GO" id="GO:0044211">
    <property type="term" value="P:CTP salvage"/>
    <property type="evidence" value="ECO:0007669"/>
    <property type="project" value="UniProtKB-UniPathway"/>
</dbReference>
<evidence type="ECO:0000256" key="9">
    <source>
        <dbReference type="SAM" id="MobiDB-lite"/>
    </source>
</evidence>
<comment type="catalytic activity">
    <reaction evidence="8">
        <text>cytidine + ATP = CMP + ADP + H(+)</text>
        <dbReference type="Rhea" id="RHEA:24674"/>
        <dbReference type="ChEBI" id="CHEBI:15378"/>
        <dbReference type="ChEBI" id="CHEBI:17562"/>
        <dbReference type="ChEBI" id="CHEBI:30616"/>
        <dbReference type="ChEBI" id="CHEBI:60377"/>
        <dbReference type="ChEBI" id="CHEBI:456216"/>
        <dbReference type="EC" id="2.7.1.48"/>
    </reaction>
</comment>
<evidence type="ECO:0000256" key="6">
    <source>
        <dbReference type="ARBA" id="ARBA00023134"/>
    </source>
</evidence>
<dbReference type="EC" id="2.7.1.48" evidence="8"/>
<evidence type="ECO:0000256" key="4">
    <source>
        <dbReference type="ARBA" id="ARBA00022741"/>
    </source>
</evidence>
<keyword evidence="5 8" id="KW-0418">Kinase</keyword>
<accession>A0A4S8JZ36</accession>
<dbReference type="InterPro" id="IPR027417">
    <property type="entry name" value="P-loop_NTPase"/>
</dbReference>
<comment type="pathway">
    <text evidence="2 8">Pyrimidine metabolism; CTP biosynthesis via salvage pathway; CTP from cytidine: step 1/3.</text>
</comment>
<organism evidence="11 12">
    <name type="scientific">Musa balbisiana</name>
    <name type="common">Banana</name>
    <dbReference type="NCBI Taxonomy" id="52838"/>
    <lineage>
        <taxon>Eukaryota</taxon>
        <taxon>Viridiplantae</taxon>
        <taxon>Streptophyta</taxon>
        <taxon>Embryophyta</taxon>
        <taxon>Tracheophyta</taxon>
        <taxon>Spermatophyta</taxon>
        <taxon>Magnoliopsida</taxon>
        <taxon>Liliopsida</taxon>
        <taxon>Zingiberales</taxon>
        <taxon>Musaceae</taxon>
        <taxon>Musa</taxon>
    </lineage>
</organism>
<evidence type="ECO:0000256" key="2">
    <source>
        <dbReference type="ARBA" id="ARBA00004784"/>
    </source>
</evidence>
<dbReference type="UniPathway" id="UPA00579">
    <property type="reaction ID" value="UER00640"/>
</dbReference>
<evidence type="ECO:0000256" key="7">
    <source>
        <dbReference type="ARBA" id="ARBA00023268"/>
    </source>
</evidence>
<dbReference type="Pfam" id="PF00485">
    <property type="entry name" value="PRK"/>
    <property type="match status" value="1"/>
</dbReference>
<comment type="similarity">
    <text evidence="8">Belongs to the uridine kinase family.</text>
</comment>
<evidence type="ECO:0000313" key="11">
    <source>
        <dbReference type="EMBL" id="THU67641.1"/>
    </source>
</evidence>
<dbReference type="SUPFAM" id="SSF52540">
    <property type="entry name" value="P-loop containing nucleoside triphosphate hydrolases"/>
    <property type="match status" value="1"/>
</dbReference>
<comment type="catalytic activity">
    <reaction evidence="8">
        <text>uridine + ATP = UMP + ADP + H(+)</text>
        <dbReference type="Rhea" id="RHEA:16825"/>
        <dbReference type="ChEBI" id="CHEBI:15378"/>
        <dbReference type="ChEBI" id="CHEBI:16704"/>
        <dbReference type="ChEBI" id="CHEBI:30616"/>
        <dbReference type="ChEBI" id="CHEBI:57865"/>
        <dbReference type="ChEBI" id="CHEBI:456216"/>
        <dbReference type="EC" id="2.7.1.48"/>
    </reaction>
</comment>
<dbReference type="EMBL" id="PYDT01000003">
    <property type="protein sequence ID" value="THU67641.1"/>
    <property type="molecule type" value="Genomic_DNA"/>
</dbReference>
<dbReference type="NCBIfam" id="NF004018">
    <property type="entry name" value="PRK05480.1"/>
    <property type="match status" value="1"/>
</dbReference>
<proteinExistence type="inferred from homology"/>
<name>A0A4S8JZ36_MUSBA</name>
<dbReference type="GO" id="GO:0005524">
    <property type="term" value="F:ATP binding"/>
    <property type="evidence" value="ECO:0007669"/>
    <property type="project" value="UniProtKB-KW"/>
</dbReference>
<evidence type="ECO:0000256" key="3">
    <source>
        <dbReference type="ARBA" id="ARBA00022679"/>
    </source>
</evidence>
<dbReference type="GO" id="GO:0044206">
    <property type="term" value="P:UMP salvage"/>
    <property type="evidence" value="ECO:0007669"/>
    <property type="project" value="UniProtKB-UniPathway"/>
</dbReference>
<dbReference type="GO" id="GO:0043771">
    <property type="term" value="F:cytidine kinase activity"/>
    <property type="evidence" value="ECO:0007669"/>
    <property type="project" value="RHEA"/>
</dbReference>
<keyword evidence="3 8" id="KW-0808">Transferase</keyword>
<dbReference type="Gene3D" id="3.40.50.2020">
    <property type="match status" value="1"/>
</dbReference>
<dbReference type="UniPathway" id="UPA00574">
    <property type="reaction ID" value="UER00637"/>
</dbReference>
<sequence>MPEKSMDEVMEAAAGAHFSGLRLDSLRLSSPSTPSSPSSARASQVLSPESASSAAAAAPRQPFLIGVSGGTASGKTTVCDMIIQQLHDHRVVLVNQDSFYRGLTAEESKHVQDYNFDHPDAFDTEQLLECMGKLKSGHSVNVPIYDFKNHRRCSESFRKVNASDVIILEGILVFHDPQVRNLMDMKIFVDTDADIRLARRIRRDTVERGRDVSSVLEQYGRFVKPAFDDFVLPSKKYADVIIPRGGDNHVAIDLIVQHIRTKLGLHDLCKIYTNVYVIQSTFQIRGMHTLIRDRDITTPDFVFYSDRLIRLVISTSIFFSNLWIQIDTITAMKLGLLS</sequence>
<keyword evidence="7" id="KW-0511">Multifunctional enzyme</keyword>
<dbReference type="SUPFAM" id="SSF53271">
    <property type="entry name" value="PRTase-like"/>
    <property type="match status" value="1"/>
</dbReference>
<keyword evidence="8" id="KW-0067">ATP-binding</keyword>
<feature type="domain" description="Phosphoribulokinase/uridine kinase" evidence="10">
    <location>
        <begin position="64"/>
        <end position="250"/>
    </location>
</feature>
<evidence type="ECO:0000256" key="8">
    <source>
        <dbReference type="RuleBase" id="RU003825"/>
    </source>
</evidence>
<gene>
    <name evidence="11" type="ORF">C4D60_Mb05t26860</name>
</gene>
<dbReference type="InterPro" id="IPR006083">
    <property type="entry name" value="PRK/URK"/>
</dbReference>
<feature type="region of interest" description="Disordered" evidence="9">
    <location>
        <begin position="25"/>
        <end position="53"/>
    </location>
</feature>
<dbReference type="Proteomes" id="UP000317650">
    <property type="component" value="Chromosome 5"/>
</dbReference>
<protein>
    <recommendedName>
        <fullName evidence="8">Uridine kinase</fullName>
        <ecNumber evidence="8">2.7.1.48</ecNumber>
    </recommendedName>
</protein>
<comment type="caution">
    <text evidence="11">The sequence shown here is derived from an EMBL/GenBank/DDBJ whole genome shotgun (WGS) entry which is preliminary data.</text>
</comment>
<dbReference type="FunFam" id="3.40.50.300:FF:000339">
    <property type="entry name" value="Uridine kinase"/>
    <property type="match status" value="1"/>
</dbReference>
<dbReference type="InterPro" id="IPR029057">
    <property type="entry name" value="PRTase-like"/>
</dbReference>
<dbReference type="AlphaFoldDB" id="A0A4S8JZ36"/>
<keyword evidence="6" id="KW-0342">GTP-binding</keyword>
<dbReference type="STRING" id="52838.A0A4S8JZ36"/>
<reference evidence="11 12" key="1">
    <citation type="journal article" date="2019" name="Nat. Plants">
        <title>Genome sequencing of Musa balbisiana reveals subgenome evolution and function divergence in polyploid bananas.</title>
        <authorList>
            <person name="Yao X."/>
        </authorList>
    </citation>
    <scope>NUCLEOTIDE SEQUENCE [LARGE SCALE GENOMIC DNA]</scope>
    <source>
        <strain evidence="12">cv. DH-PKW</strain>
        <tissue evidence="11">Leaves</tissue>
    </source>
</reference>
<dbReference type="GO" id="GO:0005525">
    <property type="term" value="F:GTP binding"/>
    <property type="evidence" value="ECO:0007669"/>
    <property type="project" value="UniProtKB-KW"/>
</dbReference>
<evidence type="ECO:0000256" key="1">
    <source>
        <dbReference type="ARBA" id="ARBA00004690"/>
    </source>
</evidence>
<evidence type="ECO:0000259" key="10">
    <source>
        <dbReference type="Pfam" id="PF00485"/>
    </source>
</evidence>
<dbReference type="Gene3D" id="3.40.50.300">
    <property type="entry name" value="P-loop containing nucleotide triphosphate hydrolases"/>
    <property type="match status" value="1"/>
</dbReference>
<comment type="pathway">
    <text evidence="1 8">Pyrimidine metabolism; UMP biosynthesis via salvage pathway; UMP from uridine: step 1/1.</text>
</comment>